<dbReference type="Pfam" id="PF12650">
    <property type="entry name" value="DUF3784"/>
    <property type="match status" value="1"/>
</dbReference>
<evidence type="ECO:0000256" key="1">
    <source>
        <dbReference type="SAM" id="Phobius"/>
    </source>
</evidence>
<evidence type="ECO:0000313" key="3">
    <source>
        <dbReference type="Proteomes" id="UP001523565"/>
    </source>
</evidence>
<gene>
    <name evidence="2" type="ORF">NK118_12785</name>
</gene>
<keyword evidence="1" id="KW-0812">Transmembrane</keyword>
<keyword evidence="1" id="KW-1133">Transmembrane helix</keyword>
<protein>
    <submittedName>
        <fullName evidence="2">DUF3784 domain-containing protein</fullName>
    </submittedName>
</protein>
<feature type="transmembrane region" description="Helical" evidence="1">
    <location>
        <begin position="79"/>
        <end position="98"/>
    </location>
</feature>
<sequence length="107" mass="12104">MEDIFFAIIMGVVALIFIVLGYLLWVKQKISILHDYHYTKVKENDKRAYTRVMGIGMIVIGIGCLLSGIYSLFISGAKSGILFFVFFLGIGLLIMLYGQIKYNHGLF</sequence>
<feature type="transmembrane region" description="Helical" evidence="1">
    <location>
        <begin position="6"/>
        <end position="27"/>
    </location>
</feature>
<keyword evidence="3" id="KW-1185">Reference proteome</keyword>
<keyword evidence="1" id="KW-0472">Membrane</keyword>
<reference evidence="2 3" key="1">
    <citation type="journal article" date="2022" name="Genome Biol. Evol.">
        <title>Host diet, physiology and behaviors set the stage for Lachnospiraceae cladogenesis.</title>
        <authorList>
            <person name="Vera-Ponce De Leon A."/>
            <person name="Schneider M."/>
            <person name="Jahnes B.C."/>
            <person name="Sadowski V."/>
            <person name="Camuy-Velez L.A."/>
            <person name="Duan J."/>
            <person name="Sabree Z.L."/>
        </authorList>
    </citation>
    <scope>NUCLEOTIDE SEQUENCE [LARGE SCALE GENOMIC DNA]</scope>
    <source>
        <strain evidence="2 3">PAL227</strain>
    </source>
</reference>
<comment type="caution">
    <text evidence="2">The sequence shown here is derived from an EMBL/GenBank/DDBJ whole genome shotgun (WGS) entry which is preliminary data.</text>
</comment>
<dbReference type="EMBL" id="JAMZFV010000023">
    <property type="protein sequence ID" value="MCP1111124.1"/>
    <property type="molecule type" value="Genomic_DNA"/>
</dbReference>
<accession>A0ABT1EKW8</accession>
<dbReference type="Proteomes" id="UP001523565">
    <property type="component" value="Unassembled WGS sequence"/>
</dbReference>
<proteinExistence type="predicted"/>
<dbReference type="RefSeq" id="WP_262070004.1">
    <property type="nucleotide sequence ID" value="NZ_JAMXOC010000023.1"/>
</dbReference>
<evidence type="ECO:0000313" key="2">
    <source>
        <dbReference type="EMBL" id="MCP1111124.1"/>
    </source>
</evidence>
<name>A0ABT1EKW8_9FIRM</name>
<dbReference type="InterPro" id="IPR017259">
    <property type="entry name" value="UCP037672"/>
</dbReference>
<feature type="transmembrane region" description="Helical" evidence="1">
    <location>
        <begin position="48"/>
        <end position="73"/>
    </location>
</feature>
<organism evidence="2 3">
    <name type="scientific">Ohessyouella blattaphilus</name>
    <dbReference type="NCBI Taxonomy" id="2949333"/>
    <lineage>
        <taxon>Bacteria</taxon>
        <taxon>Bacillati</taxon>
        <taxon>Bacillota</taxon>
        <taxon>Clostridia</taxon>
        <taxon>Lachnospirales</taxon>
        <taxon>Lachnospiraceae</taxon>
        <taxon>Ohessyouella</taxon>
    </lineage>
</organism>